<protein>
    <recommendedName>
        <fullName evidence="2">Aminoglycoside phosphotransferase domain-containing protein</fullName>
    </recommendedName>
</protein>
<reference evidence="1" key="1">
    <citation type="submission" date="2018-05" db="EMBL/GenBank/DDBJ databases">
        <authorList>
            <person name="Lanie J.A."/>
            <person name="Ng W.-L."/>
            <person name="Kazmierczak K.M."/>
            <person name="Andrzejewski T.M."/>
            <person name="Davidsen T.M."/>
            <person name="Wayne K.J."/>
            <person name="Tettelin H."/>
            <person name="Glass J.I."/>
            <person name="Rusch D."/>
            <person name="Podicherti R."/>
            <person name="Tsui H.-C.T."/>
            <person name="Winkler M.E."/>
        </authorList>
    </citation>
    <scope>NUCLEOTIDE SEQUENCE</scope>
</reference>
<dbReference type="SUPFAM" id="SSF56112">
    <property type="entry name" value="Protein kinase-like (PK-like)"/>
    <property type="match status" value="1"/>
</dbReference>
<proteinExistence type="predicted"/>
<dbReference type="InterPro" id="IPR011009">
    <property type="entry name" value="Kinase-like_dom_sf"/>
</dbReference>
<dbReference type="AlphaFoldDB" id="A0A382YDL1"/>
<evidence type="ECO:0000313" key="1">
    <source>
        <dbReference type="EMBL" id="SVD80991.1"/>
    </source>
</evidence>
<feature type="non-terminal residue" evidence="1">
    <location>
        <position position="1"/>
    </location>
</feature>
<name>A0A382YDL1_9ZZZZ</name>
<organism evidence="1">
    <name type="scientific">marine metagenome</name>
    <dbReference type="NCBI Taxonomy" id="408172"/>
    <lineage>
        <taxon>unclassified sequences</taxon>
        <taxon>metagenomes</taxon>
        <taxon>ecological metagenomes</taxon>
    </lineage>
</organism>
<gene>
    <name evidence="1" type="ORF">METZ01_LOCUS433845</name>
</gene>
<evidence type="ECO:0008006" key="2">
    <source>
        <dbReference type="Google" id="ProtNLM"/>
    </source>
</evidence>
<accession>A0A382YDL1</accession>
<sequence length="181" mass="21405">IMLEALGYTEKFIDILEKMLELAKATWPNSDYDLVINRDQQSLSPSDFGFHNALRKKNGSLVFLDFEYFGWDDPVKLMCDFAFHPGMNLSMGMRKYWFQATLNLYGEKILPRLNSSWPLYGLCWVLILLNEFRSDIWKRRCAANPTVSDSRKELELRQLERSRQLLKFIEHSVQTKTFNFM</sequence>
<dbReference type="EMBL" id="UINC01174727">
    <property type="protein sequence ID" value="SVD80991.1"/>
    <property type="molecule type" value="Genomic_DNA"/>
</dbReference>